<comment type="caution">
    <text evidence="1">The sequence shown here is derived from an EMBL/GenBank/DDBJ whole genome shotgun (WGS) entry which is preliminary data.</text>
</comment>
<organism evidence="1 2">
    <name type="scientific">Kribbella ginsengisoli</name>
    <dbReference type="NCBI Taxonomy" id="363865"/>
    <lineage>
        <taxon>Bacteria</taxon>
        <taxon>Bacillati</taxon>
        <taxon>Actinomycetota</taxon>
        <taxon>Actinomycetes</taxon>
        <taxon>Propionibacteriales</taxon>
        <taxon>Kribbellaceae</taxon>
        <taxon>Kribbella</taxon>
    </lineage>
</organism>
<keyword evidence="2" id="KW-1185">Reference proteome</keyword>
<dbReference type="Proteomes" id="UP001501222">
    <property type="component" value="Unassembled WGS sequence"/>
</dbReference>
<evidence type="ECO:0008006" key="3">
    <source>
        <dbReference type="Google" id="ProtNLM"/>
    </source>
</evidence>
<reference evidence="2" key="1">
    <citation type="journal article" date="2019" name="Int. J. Syst. Evol. Microbiol.">
        <title>The Global Catalogue of Microorganisms (GCM) 10K type strain sequencing project: providing services to taxonomists for standard genome sequencing and annotation.</title>
        <authorList>
            <consortium name="The Broad Institute Genomics Platform"/>
            <consortium name="The Broad Institute Genome Sequencing Center for Infectious Disease"/>
            <person name="Wu L."/>
            <person name="Ma J."/>
        </authorList>
    </citation>
    <scope>NUCLEOTIDE SEQUENCE [LARGE SCALE GENOMIC DNA]</scope>
    <source>
        <strain evidence="2">JCM 16928</strain>
    </source>
</reference>
<dbReference type="RefSeq" id="WP_344843378.1">
    <property type="nucleotide sequence ID" value="NZ_BAABAA010000006.1"/>
</dbReference>
<proteinExistence type="predicted"/>
<evidence type="ECO:0000313" key="2">
    <source>
        <dbReference type="Proteomes" id="UP001501222"/>
    </source>
</evidence>
<accession>A0ABP6XQE4</accession>
<gene>
    <name evidence="1" type="ORF">GCM10022235_44130</name>
</gene>
<sequence length="94" mass="10252">MTTRTKVETITLAEAPPELSARAIVRLSINLAADVADVLRLLAARRGLSLTETVRRAIAVLKFVEDEVERGNKLAIVETGDGGRQRVREIMLVG</sequence>
<evidence type="ECO:0000313" key="1">
    <source>
        <dbReference type="EMBL" id="GAA3570066.1"/>
    </source>
</evidence>
<protein>
    <recommendedName>
        <fullName evidence="3">Ribbon-helix-helix protein CopG domain-containing protein</fullName>
    </recommendedName>
</protein>
<dbReference type="EMBL" id="BAABAA010000006">
    <property type="protein sequence ID" value="GAA3570066.1"/>
    <property type="molecule type" value="Genomic_DNA"/>
</dbReference>
<name>A0ABP6XQE4_9ACTN</name>